<dbReference type="InterPro" id="IPR017853">
    <property type="entry name" value="GH"/>
</dbReference>
<evidence type="ECO:0000256" key="7">
    <source>
        <dbReference type="ARBA" id="ARBA00023295"/>
    </source>
</evidence>
<evidence type="ECO:0000313" key="13">
    <source>
        <dbReference type="Proteomes" id="UP000218427"/>
    </source>
</evidence>
<feature type="domain" description="GH18" evidence="11">
    <location>
        <begin position="163"/>
        <end position="563"/>
    </location>
</feature>
<dbReference type="Proteomes" id="UP000218427">
    <property type="component" value="Unassembled WGS sequence"/>
</dbReference>
<dbReference type="SUPFAM" id="SSF51055">
    <property type="entry name" value="Carbohydrate binding domain"/>
    <property type="match status" value="2"/>
</dbReference>
<dbReference type="EC" id="3.2.1.14" evidence="3"/>
<evidence type="ECO:0000256" key="10">
    <source>
        <dbReference type="SAM" id="SignalP"/>
    </source>
</evidence>
<organism evidence="12 13">
    <name type="scientific">Microbulbifer flavimaris</name>
    <dbReference type="NCBI Taxonomy" id="1781068"/>
    <lineage>
        <taxon>Bacteria</taxon>
        <taxon>Pseudomonadati</taxon>
        <taxon>Pseudomonadota</taxon>
        <taxon>Gammaproteobacteria</taxon>
        <taxon>Cellvibrionales</taxon>
        <taxon>Microbulbiferaceae</taxon>
        <taxon>Microbulbifer</taxon>
    </lineage>
</organism>
<dbReference type="Gene3D" id="2.60.40.10">
    <property type="entry name" value="Immunoglobulins"/>
    <property type="match status" value="4"/>
</dbReference>
<comment type="caution">
    <text evidence="12">The sequence shown here is derived from an EMBL/GenBank/DDBJ whole genome shotgun (WGS) entry which is preliminary data.</text>
</comment>
<dbReference type="SUPFAM" id="SSF54556">
    <property type="entry name" value="Chitinase insertion domain"/>
    <property type="match status" value="1"/>
</dbReference>
<evidence type="ECO:0000256" key="5">
    <source>
        <dbReference type="ARBA" id="ARBA00023024"/>
    </source>
</evidence>
<dbReference type="SUPFAM" id="SSF51445">
    <property type="entry name" value="(Trans)glycosidases"/>
    <property type="match status" value="1"/>
</dbReference>
<dbReference type="EMBL" id="LRFG02000001">
    <property type="protein sequence ID" value="PCO06236.1"/>
    <property type="molecule type" value="Genomic_DNA"/>
</dbReference>
<evidence type="ECO:0000256" key="8">
    <source>
        <dbReference type="ARBA" id="ARBA00023326"/>
    </source>
</evidence>
<keyword evidence="4 9" id="KW-0378">Hydrolase</keyword>
<dbReference type="InterPro" id="IPR029070">
    <property type="entry name" value="Chitinase_insertion_sf"/>
</dbReference>
<proteinExistence type="inferred from homology"/>
<dbReference type="CDD" id="cd00146">
    <property type="entry name" value="PKD"/>
    <property type="match status" value="1"/>
</dbReference>
<dbReference type="CDD" id="cd12204">
    <property type="entry name" value="CBD_like"/>
    <property type="match status" value="1"/>
</dbReference>
<evidence type="ECO:0000256" key="1">
    <source>
        <dbReference type="ARBA" id="ARBA00000822"/>
    </source>
</evidence>
<name>A0ABX4I1M1_9GAMM</name>
<dbReference type="PANTHER" id="PTHR11177">
    <property type="entry name" value="CHITINASE"/>
    <property type="match status" value="1"/>
</dbReference>
<evidence type="ECO:0000256" key="6">
    <source>
        <dbReference type="ARBA" id="ARBA00023277"/>
    </source>
</evidence>
<keyword evidence="6" id="KW-0119">Carbohydrate metabolism</keyword>
<dbReference type="SUPFAM" id="SSF49299">
    <property type="entry name" value="PKD domain"/>
    <property type="match status" value="1"/>
</dbReference>
<dbReference type="SMART" id="SM00636">
    <property type="entry name" value="Glyco_18"/>
    <property type="match status" value="1"/>
</dbReference>
<comment type="similarity">
    <text evidence="2">Belongs to the glycosyl hydrolase 18 family. Chitinase class II subfamily.</text>
</comment>
<comment type="catalytic activity">
    <reaction evidence="1">
        <text>Random endo-hydrolysis of N-acetyl-beta-D-glucosaminide (1-&gt;4)-beta-linkages in chitin and chitodextrins.</text>
        <dbReference type="EC" id="3.2.1.14"/>
    </reaction>
</comment>
<dbReference type="InterPro" id="IPR035986">
    <property type="entry name" value="PKD_dom_sf"/>
</dbReference>
<evidence type="ECO:0000313" key="12">
    <source>
        <dbReference type="EMBL" id="PCO06236.1"/>
    </source>
</evidence>
<evidence type="ECO:0000256" key="2">
    <source>
        <dbReference type="ARBA" id="ARBA00009121"/>
    </source>
</evidence>
<dbReference type="InterPro" id="IPR036573">
    <property type="entry name" value="CBM_sf_5/12"/>
</dbReference>
<dbReference type="InterPro" id="IPR050314">
    <property type="entry name" value="Glycosyl_Hydrlase_18"/>
</dbReference>
<accession>A0ABX4I1M1</accession>
<keyword evidence="10" id="KW-0732">Signal</keyword>
<evidence type="ECO:0000256" key="3">
    <source>
        <dbReference type="ARBA" id="ARBA00012729"/>
    </source>
</evidence>
<dbReference type="SUPFAM" id="SSF81296">
    <property type="entry name" value="E set domains"/>
    <property type="match status" value="1"/>
</dbReference>
<dbReference type="Pfam" id="PF00704">
    <property type="entry name" value="Glyco_hydro_18"/>
    <property type="match status" value="1"/>
</dbReference>
<evidence type="ECO:0000256" key="9">
    <source>
        <dbReference type="RuleBase" id="RU000489"/>
    </source>
</evidence>
<keyword evidence="8" id="KW-0624">Polysaccharide degradation</keyword>
<dbReference type="InterPro" id="IPR014756">
    <property type="entry name" value="Ig_E-set"/>
</dbReference>
<sequence>MNPITNPSPWRRALLALGLISGPAFAAPGAPQIEWMETSFALVEVDDTTTAYEQLVTRRDYAEVPVSWTKWSGDDGNTVQYLLNGEVVLEQAATGSGSQSGSATLQVDKGGQYDLQVALCDDSGCSASAVTEIVVADTDGSGLAPLELTAGENNQPYANTSNSVVGTYFVEWGVYGRKFPVDKIPAYNLTHILYGFIPICGGDGINDSLKSISGSFEALQKSCSGREDFKVSIHDPYAAAQKTQAGQDFSSPYKGNFGQLMALKQAYPDLKVLPSIGGWTLSDPFYFFGDAAKRQTFVDSVEEFLRTWKFFDGVDIDWEYPGGGGANAALGASADGETYRLLMRDLRAMLDGLEQETGREYQLTSAVGADPVKVARIDYGAVDQYMDYIFLMTYDFYGAWSNEVLGHQTALYAPSWDPSDDFNVTSGAEAVLNAGLSPGKLVIGAAMYGRGWTGVSGWNGGDHMTGTATGPVAGTWEAGVVDYRDVAERLASGSYEYHYDSTAQGAYIFNPTNGDLITYDDENSVAAKGAYVRSNGFAGLFSWEIDADNGDILNAMHESLGHGGGTNNRAPVANAGADQVVAGGDAVSLDGSASYDLDGDVLVYDWVQTGGTSVQLQGAAGANASFVAPQVSEDTLLVFQLTVRDAEPLSSSDTIEVLVQAPQPNRAPDADAGADQSVVTPASVTLNGSASSDADGDSLTFSWTQVSGSAVSLQNAAQASASFDAAEVSNQESLVFELAVSDGVETDIDQVTITLLPPQSNTAPEVSVPASVTVAEGESVQITATGSDADGDVLTYSWSAPAFNISGGDSATVTLTAPQVGADTVHTATVTVSDGIDSASASVSVTVTNSSGGGEQCELSDPNASSYPAWTSGATYTGGDLVSHLDLVWEANYWTQSEPGFDSADWSLFSDVEVPWSASKAYNGGDEVNHEGLRYRAKWWTQGEEPGVADVWEEIGPATCN</sequence>
<dbReference type="CDD" id="cd06548">
    <property type="entry name" value="GH18_chitinase"/>
    <property type="match status" value="1"/>
</dbReference>
<dbReference type="PROSITE" id="PS51910">
    <property type="entry name" value="GH18_2"/>
    <property type="match status" value="1"/>
</dbReference>
<feature type="chain" id="PRO_5047151581" description="chitinase" evidence="10">
    <location>
        <begin position="27"/>
        <end position="961"/>
    </location>
</feature>
<dbReference type="Pfam" id="PF08329">
    <property type="entry name" value="ChitinaseA_N"/>
    <property type="match status" value="1"/>
</dbReference>
<dbReference type="PROSITE" id="PS01095">
    <property type="entry name" value="GH18_1"/>
    <property type="match status" value="1"/>
</dbReference>
<dbReference type="CDD" id="cd12215">
    <property type="entry name" value="ChiC_BD"/>
    <property type="match status" value="1"/>
</dbReference>
<dbReference type="PANTHER" id="PTHR11177:SF317">
    <property type="entry name" value="CHITINASE 12-RELATED"/>
    <property type="match status" value="1"/>
</dbReference>
<evidence type="ECO:0000256" key="4">
    <source>
        <dbReference type="ARBA" id="ARBA00022801"/>
    </source>
</evidence>
<keyword evidence="13" id="KW-1185">Reference proteome</keyword>
<feature type="signal peptide" evidence="10">
    <location>
        <begin position="1"/>
        <end position="26"/>
    </location>
</feature>
<keyword evidence="7 9" id="KW-0326">Glycosidase</keyword>
<protein>
    <recommendedName>
        <fullName evidence="3">chitinase</fullName>
        <ecNumber evidence="3">3.2.1.14</ecNumber>
    </recommendedName>
</protein>
<dbReference type="Gene3D" id="3.10.50.10">
    <property type="match status" value="1"/>
</dbReference>
<dbReference type="InterPro" id="IPR011583">
    <property type="entry name" value="Chitinase_II/V-like_cat"/>
</dbReference>
<dbReference type="InterPro" id="IPR022409">
    <property type="entry name" value="PKD/Chitinase_dom"/>
</dbReference>
<dbReference type="SMART" id="SM00495">
    <property type="entry name" value="ChtBD3"/>
    <property type="match status" value="2"/>
</dbReference>
<dbReference type="SMART" id="SM00089">
    <property type="entry name" value="PKD"/>
    <property type="match status" value="4"/>
</dbReference>
<dbReference type="InterPro" id="IPR013783">
    <property type="entry name" value="Ig-like_fold"/>
</dbReference>
<dbReference type="Pfam" id="PF02839">
    <property type="entry name" value="CBM_5_12"/>
    <property type="match status" value="1"/>
</dbReference>
<evidence type="ECO:0000259" key="11">
    <source>
        <dbReference type="PROSITE" id="PS51910"/>
    </source>
</evidence>
<dbReference type="InterPro" id="IPR003610">
    <property type="entry name" value="CBM5/12"/>
</dbReference>
<gene>
    <name evidence="12" type="ORF">AWR36_000125</name>
</gene>
<dbReference type="CDD" id="cd02848">
    <property type="entry name" value="E_set_Chitinase_N"/>
    <property type="match status" value="1"/>
</dbReference>
<dbReference type="InterPro" id="IPR001579">
    <property type="entry name" value="Glyco_hydro_18_chit_AS"/>
</dbReference>
<dbReference type="InterPro" id="IPR013540">
    <property type="entry name" value="ChitinaseA_N"/>
</dbReference>
<keyword evidence="5" id="KW-0146">Chitin degradation</keyword>
<dbReference type="InterPro" id="IPR001223">
    <property type="entry name" value="Glyco_hydro18_cat"/>
</dbReference>
<dbReference type="Gene3D" id="3.20.20.80">
    <property type="entry name" value="Glycosidases"/>
    <property type="match status" value="1"/>
</dbReference>
<dbReference type="Gene3D" id="2.10.10.20">
    <property type="entry name" value="Carbohydrate-binding module superfamily 5/12"/>
    <property type="match status" value="2"/>
</dbReference>
<dbReference type="Pfam" id="PF22352">
    <property type="entry name" value="K319L-like_PKD"/>
    <property type="match status" value="3"/>
</dbReference>
<dbReference type="RefSeq" id="WP_067079543.1">
    <property type="nucleotide sequence ID" value="NZ_LRFG02000001.1"/>
</dbReference>
<reference evidence="12" key="1">
    <citation type="submission" date="2017-08" db="EMBL/GenBank/DDBJ databases">
        <title>Microbulbifer marisrubri sp. nov., a halophilic alphaproteobacterium isolated from marine sediment of the Yellow Sea, China.</title>
        <authorList>
            <person name="Zhang G."/>
            <person name="Xiong Q."/>
        </authorList>
    </citation>
    <scope>NUCLEOTIDE SEQUENCE [LARGE SCALE GENOMIC DNA]</scope>
    <source>
        <strain evidence="12">WRN-8</strain>
    </source>
</reference>